<comment type="cofactor">
    <cofactor evidence="7">
        <name>Mg(2+)</name>
        <dbReference type="ChEBI" id="CHEBI:18420"/>
    </cofactor>
</comment>
<evidence type="ECO:0000256" key="5">
    <source>
        <dbReference type="ARBA" id="ARBA00038966"/>
    </source>
</evidence>
<dbReference type="EMBL" id="JQDR03000656">
    <property type="protein sequence ID" value="KAA0203798.1"/>
    <property type="molecule type" value="Genomic_DNA"/>
</dbReference>
<evidence type="ECO:0000256" key="7">
    <source>
        <dbReference type="RuleBase" id="RU361279"/>
    </source>
</evidence>
<dbReference type="InterPro" id="IPR002698">
    <property type="entry name" value="FTHF_cligase"/>
</dbReference>
<dbReference type="OrthoDB" id="2015992at2759"/>
<keyword evidence="7" id="KW-0460">Magnesium</keyword>
<dbReference type="PANTHER" id="PTHR23407">
    <property type="entry name" value="ATPASE INHIBITOR/5-FORMYLTETRAHYDROFOLATE CYCLO-LIGASE"/>
    <property type="match status" value="1"/>
</dbReference>
<feature type="binding site" evidence="6">
    <location>
        <position position="62"/>
    </location>
    <ligand>
        <name>substrate</name>
    </ligand>
</feature>
<organism evidence="8">
    <name type="scientific">Hyalella azteca</name>
    <name type="common">Amphipod</name>
    <dbReference type="NCBI Taxonomy" id="294128"/>
    <lineage>
        <taxon>Eukaryota</taxon>
        <taxon>Metazoa</taxon>
        <taxon>Ecdysozoa</taxon>
        <taxon>Arthropoda</taxon>
        <taxon>Crustacea</taxon>
        <taxon>Multicrustacea</taxon>
        <taxon>Malacostraca</taxon>
        <taxon>Eumalacostraca</taxon>
        <taxon>Peracarida</taxon>
        <taxon>Amphipoda</taxon>
        <taxon>Senticaudata</taxon>
        <taxon>Talitrida</taxon>
        <taxon>Talitroidea</taxon>
        <taxon>Hyalellidae</taxon>
        <taxon>Hyalella</taxon>
    </lineage>
</organism>
<comment type="similarity">
    <text evidence="1 7">Belongs to the 5-formyltetrahydrofolate cyclo-ligase family.</text>
</comment>
<evidence type="ECO:0000256" key="6">
    <source>
        <dbReference type="PIRSR" id="PIRSR006806-1"/>
    </source>
</evidence>
<dbReference type="Proteomes" id="UP000711488">
    <property type="component" value="Unassembled WGS sequence"/>
</dbReference>
<dbReference type="GO" id="GO:0035999">
    <property type="term" value="P:tetrahydrofolate interconversion"/>
    <property type="evidence" value="ECO:0007669"/>
    <property type="project" value="TreeGrafter"/>
</dbReference>
<evidence type="ECO:0000313" key="9">
    <source>
        <dbReference type="Proteomes" id="UP000694843"/>
    </source>
</evidence>
<dbReference type="Pfam" id="PF01812">
    <property type="entry name" value="5-FTHF_cyc-lig"/>
    <property type="match status" value="1"/>
</dbReference>
<dbReference type="Gene3D" id="3.40.50.10420">
    <property type="entry name" value="NagB/RpiA/CoA transferase-like"/>
    <property type="match status" value="1"/>
</dbReference>
<dbReference type="SUPFAM" id="SSF100950">
    <property type="entry name" value="NagB/RpiA/CoA transferase-like"/>
    <property type="match status" value="1"/>
</dbReference>
<keyword evidence="3 6" id="KW-0067">ATP-binding</keyword>
<evidence type="ECO:0000256" key="3">
    <source>
        <dbReference type="ARBA" id="ARBA00022840"/>
    </source>
</evidence>
<comment type="catalytic activity">
    <reaction evidence="4 7">
        <text>(6S)-5-formyl-5,6,7,8-tetrahydrofolate + ATP = (6R)-5,10-methenyltetrahydrofolate + ADP + phosphate</text>
        <dbReference type="Rhea" id="RHEA:10488"/>
        <dbReference type="ChEBI" id="CHEBI:30616"/>
        <dbReference type="ChEBI" id="CHEBI:43474"/>
        <dbReference type="ChEBI" id="CHEBI:57455"/>
        <dbReference type="ChEBI" id="CHEBI:57457"/>
        <dbReference type="ChEBI" id="CHEBI:456216"/>
        <dbReference type="EC" id="6.3.3.2"/>
    </reaction>
</comment>
<accession>A0A6A0HDA4</accession>
<gene>
    <name evidence="10" type="primary">LOC108681911</name>
    <name evidence="8" type="ORF">HAZT_HAZT000561</name>
</gene>
<dbReference type="EC" id="6.3.3.2" evidence="5 7"/>
<dbReference type="KEGG" id="hazt:108681911"/>
<dbReference type="GO" id="GO:0046872">
    <property type="term" value="F:metal ion binding"/>
    <property type="evidence" value="ECO:0007669"/>
    <property type="project" value="UniProtKB-KW"/>
</dbReference>
<evidence type="ECO:0000313" key="8">
    <source>
        <dbReference type="EMBL" id="KAA0203798.1"/>
    </source>
</evidence>
<dbReference type="PANTHER" id="PTHR23407:SF1">
    <property type="entry name" value="5-FORMYLTETRAHYDROFOLATE CYCLO-LIGASE"/>
    <property type="match status" value="1"/>
</dbReference>
<keyword evidence="7" id="KW-0479">Metal-binding</keyword>
<dbReference type="GO" id="GO:0030272">
    <property type="term" value="F:5-formyltetrahydrofolate cyclo-ligase activity"/>
    <property type="evidence" value="ECO:0007669"/>
    <property type="project" value="UniProtKB-EC"/>
</dbReference>
<feature type="binding site" evidence="6">
    <location>
        <position position="67"/>
    </location>
    <ligand>
        <name>substrate</name>
    </ligand>
</feature>
<dbReference type="FunFam" id="3.40.50.10420:FF:000007">
    <property type="entry name" value="5-formyltetrahydrofolate cyclo-ligase"/>
    <property type="match status" value="1"/>
</dbReference>
<reference evidence="8" key="2">
    <citation type="journal article" date="2018" name="Environ. Sci. Technol.">
        <title>The Toxicogenome of Hyalella azteca: A Model for Sediment Ecotoxicology and Evolutionary Toxicology.</title>
        <authorList>
            <person name="Poynton H.C."/>
            <person name="Hasenbein S."/>
            <person name="Benoit J.B."/>
            <person name="Sepulveda M.S."/>
            <person name="Poelchau M.F."/>
            <person name="Hughes D.S.T."/>
            <person name="Murali S.C."/>
            <person name="Chen S."/>
            <person name="Glastad K.M."/>
            <person name="Goodisman M.A.D."/>
            <person name="Werren J.H."/>
            <person name="Vineis J.H."/>
            <person name="Bowen J.L."/>
            <person name="Friedrich M."/>
            <person name="Jones J."/>
            <person name="Robertson H.M."/>
            <person name="Feyereisen R."/>
            <person name="Mechler-Hickson A."/>
            <person name="Mathers N."/>
            <person name="Lee C.E."/>
            <person name="Colbourne J.K."/>
            <person name="Biales A."/>
            <person name="Johnston J.S."/>
            <person name="Wellborn G.A."/>
            <person name="Rosendale A.J."/>
            <person name="Cridge A.G."/>
            <person name="Munoz-Torres M.C."/>
            <person name="Bain P.A."/>
            <person name="Manny A.R."/>
            <person name="Major K.M."/>
            <person name="Lambert F.N."/>
            <person name="Vulpe C.D."/>
            <person name="Tuck P."/>
            <person name="Blalock B.J."/>
            <person name="Lin Y.Y."/>
            <person name="Smith M.E."/>
            <person name="Ochoa-Acuna H."/>
            <person name="Chen M.M."/>
            <person name="Childers C.P."/>
            <person name="Qu J."/>
            <person name="Dugan S."/>
            <person name="Lee S.L."/>
            <person name="Chao H."/>
            <person name="Dinh H."/>
            <person name="Han Y."/>
            <person name="Doddapaneni H."/>
            <person name="Worley K.C."/>
            <person name="Muzny D.M."/>
            <person name="Gibbs R.A."/>
            <person name="Richards S."/>
        </authorList>
    </citation>
    <scope>NUCLEOTIDE SEQUENCE</scope>
    <source>
        <strain evidence="8">HAZT.00-mixed</strain>
        <tissue evidence="8">Whole organism</tissue>
    </source>
</reference>
<evidence type="ECO:0000256" key="2">
    <source>
        <dbReference type="ARBA" id="ARBA00022741"/>
    </source>
</evidence>
<dbReference type="GO" id="GO:0009396">
    <property type="term" value="P:folic acid-containing compound biosynthetic process"/>
    <property type="evidence" value="ECO:0007669"/>
    <property type="project" value="TreeGrafter"/>
</dbReference>
<reference evidence="8" key="1">
    <citation type="submission" date="2014-08" db="EMBL/GenBank/DDBJ databases">
        <authorList>
            <person name="Murali S."/>
            <person name="Richards S."/>
            <person name="Bandaranaike D."/>
            <person name="Bellair M."/>
            <person name="Blankenburg K."/>
            <person name="Chao H."/>
            <person name="Dinh H."/>
            <person name="Doddapaneni H."/>
            <person name="Dugan-Rocha S."/>
            <person name="Elkadiri S."/>
            <person name="Gnanaolivu R."/>
            <person name="Hughes D."/>
            <person name="Lee S."/>
            <person name="Li M."/>
            <person name="Ming W."/>
            <person name="Munidasa M."/>
            <person name="Muniz J."/>
            <person name="Nguyen L."/>
            <person name="Osuji N."/>
            <person name="Pu L.-L."/>
            <person name="Puazo M."/>
            <person name="Skinner E."/>
            <person name="Qu C."/>
            <person name="Quiroz J."/>
            <person name="Raj R."/>
            <person name="Weissenberger G."/>
            <person name="Xin Y."/>
            <person name="Zou X."/>
            <person name="Han Y."/>
            <person name="Worley K."/>
            <person name="Muzny D."/>
            <person name="Gibbs R."/>
        </authorList>
    </citation>
    <scope>NUCLEOTIDE SEQUENCE</scope>
    <source>
        <strain evidence="8">HAZT.00-mixed</strain>
        <tissue evidence="8">Whole organism</tissue>
    </source>
</reference>
<dbReference type="OMA" id="STIYPCQ"/>
<dbReference type="InterPro" id="IPR024185">
    <property type="entry name" value="FTHF_cligase-like_sf"/>
</dbReference>
<keyword evidence="9" id="KW-1185">Reference proteome</keyword>
<reference evidence="8" key="3">
    <citation type="submission" date="2019-06" db="EMBL/GenBank/DDBJ databases">
        <authorList>
            <person name="Poynton C."/>
            <person name="Hasenbein S."/>
            <person name="Benoit J.B."/>
            <person name="Sepulveda M.S."/>
            <person name="Poelchau M.F."/>
            <person name="Murali S.C."/>
            <person name="Chen S."/>
            <person name="Glastad K.M."/>
            <person name="Werren J.H."/>
            <person name="Vineis J.H."/>
            <person name="Bowen J.L."/>
            <person name="Friedrich M."/>
            <person name="Jones J."/>
            <person name="Robertson H.M."/>
            <person name="Feyereisen R."/>
            <person name="Mechler-Hickson A."/>
            <person name="Mathers N."/>
            <person name="Lee C.E."/>
            <person name="Colbourne J.K."/>
            <person name="Biales A."/>
            <person name="Johnston J.S."/>
            <person name="Wellborn G.A."/>
            <person name="Rosendale A.J."/>
            <person name="Cridge A.G."/>
            <person name="Munoz-Torres M.C."/>
            <person name="Bain P.A."/>
            <person name="Manny A.R."/>
            <person name="Major K.M."/>
            <person name="Lambert F.N."/>
            <person name="Vulpe C.D."/>
            <person name="Tuck P."/>
            <person name="Blalock B.J."/>
            <person name="Lin Y.-Y."/>
            <person name="Smith M.E."/>
            <person name="Ochoa-Acuna H."/>
            <person name="Chen M.-J.M."/>
            <person name="Childers C.P."/>
            <person name="Qu J."/>
            <person name="Dugan S."/>
            <person name="Lee S.L."/>
            <person name="Chao H."/>
            <person name="Dinh H."/>
            <person name="Han Y."/>
            <person name="Doddapaneni H."/>
            <person name="Worley K.C."/>
            <person name="Muzny D.M."/>
            <person name="Gibbs R.A."/>
            <person name="Richards S."/>
        </authorList>
    </citation>
    <scope>NUCLEOTIDE SEQUENCE</scope>
    <source>
        <strain evidence="8">HAZT.00-mixed</strain>
        <tissue evidence="8">Whole organism</tissue>
    </source>
</reference>
<proteinExistence type="inferred from homology"/>
<dbReference type="Proteomes" id="UP000694843">
    <property type="component" value="Unplaced"/>
</dbReference>
<name>A0A6A0HDA4_HYAAZ</name>
<dbReference type="AlphaFoldDB" id="A0A6A0HDA4"/>
<keyword evidence="2 6" id="KW-0547">Nucleotide-binding</keyword>
<evidence type="ECO:0000256" key="1">
    <source>
        <dbReference type="ARBA" id="ARBA00010638"/>
    </source>
</evidence>
<evidence type="ECO:0000256" key="4">
    <source>
        <dbReference type="ARBA" id="ARBA00036539"/>
    </source>
</evidence>
<dbReference type="InterPro" id="IPR037171">
    <property type="entry name" value="NagB/RpiA_transferase-like"/>
</dbReference>
<feature type="binding site" evidence="6">
    <location>
        <begin position="16"/>
        <end position="20"/>
    </location>
    <ligand>
        <name>ATP</name>
        <dbReference type="ChEBI" id="CHEBI:30616"/>
    </ligand>
</feature>
<dbReference type="GO" id="GO:0005524">
    <property type="term" value="F:ATP binding"/>
    <property type="evidence" value="ECO:0007669"/>
    <property type="project" value="UniProtKB-KW"/>
</dbReference>
<dbReference type="GO" id="GO:0005739">
    <property type="term" value="C:mitochondrion"/>
    <property type="evidence" value="ECO:0007669"/>
    <property type="project" value="TreeGrafter"/>
</dbReference>
<protein>
    <recommendedName>
        <fullName evidence="5 7">5-formyltetrahydrofolate cyclo-ligase</fullName>
        <ecNumber evidence="5 7">6.3.3.2</ecNumber>
    </recommendedName>
</protein>
<sequence length="202" mass="22862">MHSDKPDMASTLKTAKAALRLRMKDILKSLESSEKIRQSSEVTQKVLRSDDYQRAERLALFLSMDDEIDTREILYNALETGKICFIPRYDSKSRQMEMVRLHSRADYDQLPETSWKIKQPPLHEEREQALTTGGLDLVLVPGLAFTSAGHRLGRGRGYYDTFLSKLPSPGRTKLLALAFSEQLVDDVPTDASDVRVHAVITP</sequence>
<evidence type="ECO:0000313" key="10">
    <source>
        <dbReference type="RefSeq" id="XP_018026480.1"/>
    </source>
</evidence>
<dbReference type="RefSeq" id="XP_018026480.1">
    <property type="nucleotide sequence ID" value="XM_018170991.2"/>
</dbReference>
<reference evidence="10" key="4">
    <citation type="submission" date="2025-04" db="UniProtKB">
        <authorList>
            <consortium name="RefSeq"/>
        </authorList>
    </citation>
    <scope>IDENTIFICATION</scope>
    <source>
        <tissue evidence="10">Whole organism</tissue>
    </source>
</reference>
<dbReference type="NCBIfam" id="TIGR02727">
    <property type="entry name" value="MTHFS_bact"/>
    <property type="match status" value="1"/>
</dbReference>
<dbReference type="PIRSF" id="PIRSF006806">
    <property type="entry name" value="FTHF_cligase"/>
    <property type="match status" value="1"/>
</dbReference>
<feature type="binding site" evidence="6">
    <location>
        <begin position="151"/>
        <end position="159"/>
    </location>
    <ligand>
        <name>ATP</name>
        <dbReference type="ChEBI" id="CHEBI:30616"/>
    </ligand>
</feature>
<dbReference type="GeneID" id="108681911"/>
<dbReference type="CTD" id="10588"/>